<dbReference type="OrthoDB" id="6879518at2"/>
<keyword evidence="3" id="KW-1185">Reference proteome</keyword>
<reference evidence="3" key="1">
    <citation type="submission" date="2016-10" db="EMBL/GenBank/DDBJ databases">
        <authorList>
            <person name="Varghese N."/>
            <person name="Submissions S."/>
        </authorList>
    </citation>
    <scope>NUCLEOTIDE SEQUENCE [LARGE SCALE GENOMIC DNA]</scope>
    <source>
        <strain evidence="3">NRRL B-59562</strain>
    </source>
</reference>
<dbReference type="PROSITE" id="PS51257">
    <property type="entry name" value="PROKAR_LIPOPROTEIN"/>
    <property type="match status" value="1"/>
</dbReference>
<evidence type="ECO:0000313" key="2">
    <source>
        <dbReference type="EMBL" id="SDX25101.1"/>
    </source>
</evidence>
<dbReference type="STRING" id="1007099.SAMN05216287_2589"/>
<dbReference type="AlphaFoldDB" id="A0A1H3A6M7"/>
<protein>
    <recommendedName>
        <fullName evidence="4">Lipoprotein</fullName>
    </recommendedName>
</protein>
<evidence type="ECO:0000313" key="3">
    <source>
        <dbReference type="Proteomes" id="UP000243778"/>
    </source>
</evidence>
<dbReference type="RefSeq" id="WP_090228721.1">
    <property type="nucleotide sequence ID" value="NZ_FNNU01000003.1"/>
</dbReference>
<name>A0A1H3A6M7_9PSED</name>
<sequence>MSARCNRGLALLIALSLLGGCAPSRSLKPSMTTELANNLDQPFRVQVAPGSERLVGGEQAHDGSAAVQSGLGTATSIDMAARNAAANGMAGNGSGAGVAAGVVLGSLIVAQMNQNAVQGKAKAEADKRVAGLREAIAAQNLEGWYDNAFADAFANAGRPSNPSAALTLDIAPQALLSQDLHSVRMISEVRLMLGRSALYQGRIEVHSAPLACKDCLADWAAEQGKPYQAALRAGVDETVRVLLLDWKTRHFASSNNPERTLSYELGDSRYVERGRLVDSQAGRSLYLSLRGWVKSVPVAIAP</sequence>
<evidence type="ECO:0000256" key="1">
    <source>
        <dbReference type="SAM" id="SignalP"/>
    </source>
</evidence>
<feature type="chain" id="PRO_5017283285" description="Lipoprotein" evidence="1">
    <location>
        <begin position="25"/>
        <end position="302"/>
    </location>
</feature>
<dbReference type="EMBL" id="FNNU01000003">
    <property type="protein sequence ID" value="SDX25101.1"/>
    <property type="molecule type" value="Genomic_DNA"/>
</dbReference>
<evidence type="ECO:0008006" key="4">
    <source>
        <dbReference type="Google" id="ProtNLM"/>
    </source>
</evidence>
<dbReference type="Proteomes" id="UP000243778">
    <property type="component" value="Unassembled WGS sequence"/>
</dbReference>
<keyword evidence="1" id="KW-0732">Signal</keyword>
<feature type="signal peptide" evidence="1">
    <location>
        <begin position="1"/>
        <end position="24"/>
    </location>
</feature>
<accession>A0A1H3A6M7</accession>
<organism evidence="2 3">
    <name type="scientific">Pseudomonas kuykendallii</name>
    <dbReference type="NCBI Taxonomy" id="1007099"/>
    <lineage>
        <taxon>Bacteria</taxon>
        <taxon>Pseudomonadati</taxon>
        <taxon>Pseudomonadota</taxon>
        <taxon>Gammaproteobacteria</taxon>
        <taxon>Pseudomonadales</taxon>
        <taxon>Pseudomonadaceae</taxon>
        <taxon>Pseudomonas</taxon>
    </lineage>
</organism>
<proteinExistence type="predicted"/>
<gene>
    <name evidence="2" type="ORF">SAMN05216287_2589</name>
</gene>